<feature type="region of interest" description="Disordered" evidence="1">
    <location>
        <begin position="265"/>
        <end position="310"/>
    </location>
</feature>
<dbReference type="Proteomes" id="UP000075714">
    <property type="component" value="Unassembled WGS sequence"/>
</dbReference>
<dbReference type="STRING" id="33097.A0A150G7S7"/>
<feature type="region of interest" description="Disordered" evidence="1">
    <location>
        <begin position="2203"/>
        <end position="2222"/>
    </location>
</feature>
<dbReference type="EMBL" id="LSYV01000056">
    <property type="protein sequence ID" value="KXZ45400.1"/>
    <property type="molecule type" value="Genomic_DNA"/>
</dbReference>
<proteinExistence type="predicted"/>
<keyword evidence="2" id="KW-0732">Signal</keyword>
<dbReference type="GO" id="GO:0006890">
    <property type="term" value="P:retrograde vesicle-mediated transport, Golgi to endoplasmic reticulum"/>
    <property type="evidence" value="ECO:0007669"/>
    <property type="project" value="TreeGrafter"/>
</dbReference>
<protein>
    <recommendedName>
        <fullName evidence="5">Sec39 domain-containing protein</fullName>
    </recommendedName>
</protein>
<gene>
    <name evidence="3" type="ORF">GPECTOR_55g306</name>
</gene>
<name>A0A150G7S7_GONPE</name>
<dbReference type="GO" id="GO:0070939">
    <property type="term" value="C:Dsl1/NZR complex"/>
    <property type="evidence" value="ECO:0007669"/>
    <property type="project" value="TreeGrafter"/>
</dbReference>
<dbReference type="OrthoDB" id="549639at2759"/>
<keyword evidence="4" id="KW-1185">Reference proteome</keyword>
<evidence type="ECO:0008006" key="5">
    <source>
        <dbReference type="Google" id="ProtNLM"/>
    </source>
</evidence>
<evidence type="ECO:0000256" key="1">
    <source>
        <dbReference type="SAM" id="MobiDB-lite"/>
    </source>
</evidence>
<organism evidence="3 4">
    <name type="scientific">Gonium pectorale</name>
    <name type="common">Green alga</name>
    <dbReference type="NCBI Taxonomy" id="33097"/>
    <lineage>
        <taxon>Eukaryota</taxon>
        <taxon>Viridiplantae</taxon>
        <taxon>Chlorophyta</taxon>
        <taxon>core chlorophytes</taxon>
        <taxon>Chlorophyceae</taxon>
        <taxon>CS clade</taxon>
        <taxon>Chlamydomonadales</taxon>
        <taxon>Volvocaceae</taxon>
        <taxon>Gonium</taxon>
    </lineage>
</organism>
<evidence type="ECO:0000313" key="3">
    <source>
        <dbReference type="EMBL" id="KXZ45400.1"/>
    </source>
</evidence>
<comment type="caution">
    <text evidence="3">The sequence shown here is derived from an EMBL/GenBank/DDBJ whole genome shotgun (WGS) entry which is preliminary data.</text>
</comment>
<reference evidence="4" key="1">
    <citation type="journal article" date="2016" name="Nat. Commun.">
        <title>The Gonium pectorale genome demonstrates co-option of cell cycle regulation during the evolution of multicellularity.</title>
        <authorList>
            <person name="Hanschen E.R."/>
            <person name="Marriage T.N."/>
            <person name="Ferris P.J."/>
            <person name="Hamaji T."/>
            <person name="Toyoda A."/>
            <person name="Fujiyama A."/>
            <person name="Neme R."/>
            <person name="Noguchi H."/>
            <person name="Minakuchi Y."/>
            <person name="Suzuki M."/>
            <person name="Kawai-Toyooka H."/>
            <person name="Smith D.R."/>
            <person name="Sparks H."/>
            <person name="Anderson J."/>
            <person name="Bakaric R."/>
            <person name="Luria V."/>
            <person name="Karger A."/>
            <person name="Kirschner M.W."/>
            <person name="Durand P.M."/>
            <person name="Michod R.E."/>
            <person name="Nozaki H."/>
            <person name="Olson B.J."/>
        </authorList>
    </citation>
    <scope>NUCLEOTIDE SEQUENCE [LARGE SCALE GENOMIC DNA]</scope>
    <source>
        <strain evidence="4">NIES-2863</strain>
    </source>
</reference>
<accession>A0A150G7S7</accession>
<feature type="signal peptide" evidence="2">
    <location>
        <begin position="1"/>
        <end position="37"/>
    </location>
</feature>
<evidence type="ECO:0000256" key="2">
    <source>
        <dbReference type="SAM" id="SignalP"/>
    </source>
</evidence>
<dbReference type="PANTHER" id="PTHR15922:SF2">
    <property type="entry name" value="NBAS SUBUNIT OF NRZ TETHERING COMPLEX"/>
    <property type="match status" value="1"/>
</dbReference>
<dbReference type="PANTHER" id="PTHR15922">
    <property type="entry name" value="NEUROBLASTOMA-AMPLIFIED SEQUENCE"/>
    <property type="match status" value="1"/>
</dbReference>
<feature type="chain" id="PRO_5007561886" description="Sec39 domain-containing protein" evidence="2">
    <location>
        <begin position="38"/>
        <end position="2466"/>
    </location>
</feature>
<dbReference type="GO" id="GO:0000149">
    <property type="term" value="F:SNARE binding"/>
    <property type="evidence" value="ECO:0007669"/>
    <property type="project" value="TreeGrafter"/>
</dbReference>
<evidence type="ECO:0000313" key="4">
    <source>
        <dbReference type="Proteomes" id="UP000075714"/>
    </source>
</evidence>
<sequence>MCMCSTGPWSRRPVAALALPSPALLLLVTSSPAQLWALPLGAPPRALAGLRPTPLPAKVHGGAVRAASYDPRAGTLVLAGEATAAASGGSSTAAVGVSAWRVAAAAAAGAAKAPATSLLGSFVGTVGGRGAAAGAWSRGRWVLSVSSLGEHAALCCPPAGGLLLLALPGCGRVDAGERFGGRGLPAASGPQLQPSLASAASAALSASWWGGSEALLALSDVRGGVGLAALPGWADALGLGLAGEQPPRFKQGALVAAKPGGRGPAGLLVLEPQPLPPPPAEQPQQQAPGRGKGRGRDAAAAAPPPPPPPGYRLVLLAERTPAQMLRASAGRGWCALYQGLGALVYVRRQQWDAALALAARAGLPADAVRVARWSGRPADGANIADNLATMEDRRWVVVECATRLAPDAEAQRALIEYGLRETERRAAPPGVAAAAAVEQDAGEAEAARCPAGEEAWWWAWRLVLLRQRDRLDVLLAAQGGSFDPSAFSSFRDLPLLSAAASWAALGAVGPLTALGRAYPAGLSGPPLLAVLGRLPESLKPRAYASLLPRADAEDAATRAAAPPRSPDWVEDPTLLALLARDLPAATAAAASARAAARAADTAAASAAHAEPGSSGLGSELDRDLAVELDPEATDAALRCLAPRPRLSAAAVSDWFAERALELDEGAGQLQSSLALLELGWERGARSARVAELLAAARALAGLVGTAQPRGRPQAASSASAVSERPWRLRLRDFCDLPLRDQLRLLLAGGREETLEDDLEGRVLPFVRGLGSRPGDLAPVLAGLLADETARRPRWAAALVAAEAGRLRLFGSAAELAQAVHDAVLSCPHTDEWSDLTAAVEAAQRALAADAAGGEAGGPEGDESPAAADAIAAGDVGRRLYRLRGLLSGGALLAARGLAMRPSRLAECAGSEAEAAGVLRRLLGRVQRSSPSMAAPAWCSLWSDLAQLRAAAFTCLTPQQVLSELLRVMLHCGQLELADDFLRRGPPGGEVVLEPAAAESLVASAAAELLAAATDPWDDSAELAAAVLGLAAAPDAPPAAPLVRLLAALRSLPDWGVGPEVLLPAKVLQMHDRFDVVRMILEREEEREEAVAAGGGVAAAAAAVVRGTAGSKGAPRTRGSRRRAAMRAAGAAAAAAAAGGRAAAALAGGLLAVAGRVAPVAGLVAGAVAGAVSAAAEGADGAAAVLYDAGFASPGPSSVPPYRQLGRLLELAELLGLATAQDELRVKELAGRAALRAGDVVLAAQLALGLVAAGHVPAWSLCADLGCCRRLSDDVVRQKLLSYALLHCPPARMPVLLEELRAAERRALLAAECFAHCAAALAPTPGPGAGAERLSLLGTPLGALLVRVRPLAAVADGTRESAAAAAALRAEEALAAAADGRAVRVAVPDVDAAAFSGGDTAYRRQAILQQAAQAGAEEAAAPGASPRAASLLESARSLAAAYGVEGWELEAAYVVALATTAPAVTPELRAAVASASRPPLSRPGPLLARLAAAYGSLPPASGPHLALLLGLLADCLAGMAQDAAAAPSPSSAALAGAAAPALSKLRDLIDKAGPALKGLALAAVLAPLLGALTAPLGAPLTVAAALGSAGEEAEAALAAAAAAMFAYVKPATLPQASKLAAALHKLWGPLAKRTASGGAADAAPRFPGLAAALDALPTHLPSLCLAVKAIAAKLPPGAAGGDGAPLPPPPPRDMAAAWGHASDAVSRLPAGALAGWLGFLLLPGGRCPLDPRVTGGPLQPCIAPPELRLMILEACLPRLDDAPPTPNDKQPAQAPPATAAAAACVDPALLQRLSALRRWLRLAGAVRQQCEAAGLAQEQVDSLEEAVLKEGQSGDPFALSAVRSALGALAARGRPVAALGEVAAQAVEVLGADAAALVTAALEDSVRAALSHILTDAGVAEAAGGATSSDVDGVAHLRRVLLCLDTPAAEAEAEAAHENGDGGAVVALPALRDGVWSVLQRFNGSGPEPGTSSVSSEAPVAALERADPAAAGRLAELLSSLGAELWHGWSGGGASARGDQARRLLTARTRALLATLPAVGPDLAAAVHADDLASRAAANALFARLLATARAHDGGSDSGSGGAAVAAPLSRAAGLLLWRLLAEVWQDGAVWPVEEEAAGGDEVAQGEGPAANGDVAEAEAAAAGALPSPAHVSPLRRSWSALASELLRGAHLLDVVRLLDPPASSPALAPLAEGDVAQLMQQAADAAATPSDSDLDPSASGLPNPASAASWMLGLASPYAPQRQAVVAQLEAWGAQPQPRLSFAVTAAAADGSSAAAAEVQVAVLLLSYLVASGDAARLAVPTAAASAHGGARADGSGGAVHPLLPLLLQRVPSSPAEARAAGAAAAAAGCAGPSLIASLVEARLTGLGAALAARRLKLHPSLAAAGGAGALLGRYLRAVAEATAQLAAEAERADRESDGDDAGWLADGSLLGGWPGAVAGLWRGQAERCRRAMRLLAGDAAGQGHG</sequence>